<dbReference type="HOGENOM" id="CLU_2369804_0_0_11"/>
<feature type="signal peptide" evidence="1">
    <location>
        <begin position="1"/>
        <end position="28"/>
    </location>
</feature>
<dbReference type="KEGG" id="mgi:Mflv_5486"/>
<evidence type="ECO:0000256" key="1">
    <source>
        <dbReference type="SAM" id="SignalP"/>
    </source>
</evidence>
<keyword evidence="1" id="KW-0732">Signal</keyword>
<gene>
    <name evidence="2" type="ordered locus">Mflv_5486</name>
</gene>
<geneLocation type="plasmid" evidence="2">
    <name>pMFLV01</name>
</geneLocation>
<accession>A4TFY9</accession>
<dbReference type="EMBL" id="CP000657">
    <property type="protein sequence ID" value="ABP47947.1"/>
    <property type="molecule type" value="Genomic_DNA"/>
</dbReference>
<dbReference type="AlphaFoldDB" id="A4TFY9"/>
<proteinExistence type="predicted"/>
<evidence type="ECO:0008006" key="3">
    <source>
        <dbReference type="Google" id="ProtNLM"/>
    </source>
</evidence>
<reference evidence="2" key="1">
    <citation type="submission" date="2007-04" db="EMBL/GenBank/DDBJ databases">
        <title>Complete sequence of plasmid1 pMFLV01 of Mycobacterium gilvum PYR-GCK.</title>
        <authorList>
            <consortium name="US DOE Joint Genome Institute"/>
            <person name="Copeland A."/>
            <person name="Lucas S."/>
            <person name="Lapidus A."/>
            <person name="Barry K."/>
            <person name="Detter J.C."/>
            <person name="Glavina del Rio T."/>
            <person name="Hammon N."/>
            <person name="Israni S."/>
            <person name="Dalin E."/>
            <person name="Tice H."/>
            <person name="Pitluck S."/>
            <person name="Chain P."/>
            <person name="Malfatti S."/>
            <person name="Shin M."/>
            <person name="Vergez L."/>
            <person name="Schmutz J."/>
            <person name="Larimer F."/>
            <person name="Land M."/>
            <person name="Hauser L."/>
            <person name="Kyrpides N."/>
            <person name="Mikhailova N."/>
            <person name="Miller C."/>
            <person name="Richardson P."/>
        </authorList>
    </citation>
    <scope>NUCLEOTIDE SEQUENCE</scope>
    <source>
        <strain evidence="2">PYR-GCK</strain>
        <plasmid evidence="2">pMFLV01</plasmid>
    </source>
</reference>
<name>A4TFY9_MYCGI</name>
<keyword evidence="2" id="KW-0614">Plasmid</keyword>
<organism evidence="2">
    <name type="scientific">Mycolicibacterium gilvum (strain PYR-GCK)</name>
    <name type="common">Mycobacterium gilvum (strain PYR-GCK)</name>
    <dbReference type="NCBI Taxonomy" id="350054"/>
    <lineage>
        <taxon>Bacteria</taxon>
        <taxon>Bacillati</taxon>
        <taxon>Actinomycetota</taxon>
        <taxon>Actinomycetes</taxon>
        <taxon>Mycobacteriales</taxon>
        <taxon>Mycobacteriaceae</taxon>
        <taxon>Mycolicibacterium</taxon>
    </lineage>
</organism>
<evidence type="ECO:0000313" key="2">
    <source>
        <dbReference type="EMBL" id="ABP47947.1"/>
    </source>
</evidence>
<feature type="chain" id="PRO_5038566102" description="Secreted protein" evidence="1">
    <location>
        <begin position="29"/>
        <end position="95"/>
    </location>
</feature>
<protein>
    <recommendedName>
        <fullName evidence="3">Secreted protein</fullName>
    </recommendedName>
</protein>
<sequence>MVSRLPFCWRMATRTASLIWAAAMVAWARTQRVDHRTELVGEQFQRPREVGDGVGVVDELFGGYRPGGGVGEVGFTPTARAITAHDAPLPFVERM</sequence>